<evidence type="ECO:0000313" key="2">
    <source>
        <dbReference type="EMBL" id="MFC4788340.1"/>
    </source>
</evidence>
<evidence type="ECO:0000256" key="1">
    <source>
        <dbReference type="SAM" id="MobiDB-lite"/>
    </source>
</evidence>
<dbReference type="RefSeq" id="WP_382430673.1">
    <property type="nucleotide sequence ID" value="NZ_JBHSHJ010000003.1"/>
</dbReference>
<evidence type="ECO:0000313" key="3">
    <source>
        <dbReference type="Proteomes" id="UP001596001"/>
    </source>
</evidence>
<name>A0ABV9QBA1_9BURK</name>
<keyword evidence="3" id="KW-1185">Reference proteome</keyword>
<dbReference type="EMBL" id="JBHSHJ010000003">
    <property type="protein sequence ID" value="MFC4788340.1"/>
    <property type="molecule type" value="Genomic_DNA"/>
</dbReference>
<proteinExistence type="predicted"/>
<feature type="region of interest" description="Disordered" evidence="1">
    <location>
        <begin position="454"/>
        <end position="491"/>
    </location>
</feature>
<feature type="compositionally biased region" description="Low complexity" evidence="1">
    <location>
        <begin position="454"/>
        <end position="473"/>
    </location>
</feature>
<dbReference type="Proteomes" id="UP001596001">
    <property type="component" value="Unassembled WGS sequence"/>
</dbReference>
<comment type="caution">
    <text evidence="2">The sequence shown here is derived from an EMBL/GenBank/DDBJ whole genome shotgun (WGS) entry which is preliminary data.</text>
</comment>
<organism evidence="2 3">
    <name type="scientific">Giesbergeria sinuosa</name>
    <dbReference type="NCBI Taxonomy" id="80883"/>
    <lineage>
        <taxon>Bacteria</taxon>
        <taxon>Pseudomonadati</taxon>
        <taxon>Pseudomonadota</taxon>
        <taxon>Betaproteobacteria</taxon>
        <taxon>Burkholderiales</taxon>
        <taxon>Comamonadaceae</taxon>
        <taxon>Giesbergeria</taxon>
    </lineage>
</organism>
<reference evidence="3" key="1">
    <citation type="journal article" date="2019" name="Int. J. Syst. Evol. Microbiol.">
        <title>The Global Catalogue of Microorganisms (GCM) 10K type strain sequencing project: providing services to taxonomists for standard genome sequencing and annotation.</title>
        <authorList>
            <consortium name="The Broad Institute Genomics Platform"/>
            <consortium name="The Broad Institute Genome Sequencing Center for Infectious Disease"/>
            <person name="Wu L."/>
            <person name="Ma J."/>
        </authorList>
    </citation>
    <scope>NUCLEOTIDE SEQUENCE [LARGE SCALE GENOMIC DNA]</scope>
    <source>
        <strain evidence="3">CCUG 49452</strain>
    </source>
</reference>
<gene>
    <name evidence="2" type="ORF">ACFO6X_05000</name>
</gene>
<protein>
    <submittedName>
        <fullName evidence="2">Uncharacterized protein</fullName>
    </submittedName>
</protein>
<accession>A0ABV9QBA1</accession>
<sequence length="514" mass="55402">MAFYVDPTAINRGTSMYEHAIARNRQEEIDAREQTRFNDEQQRNRALDTALGQMPRADLSAGADVGGMTSYLQRLSSQESKPPAPPADMGGMAALTGQGNASAESAVETNLISEPQANPATNNIPTKPLGQQTQGNVGGAASHPAIAPIEKRFQRESKRLQALMDAATAKRDIVAASGLGAQLDALNSDFATAKMVGVTMHELQNNPQMGTALAKRLTENNSYGELVADFDPKYGMTTLKIKDTGREVRLAPHQLGVMVAALQDMENGNYERGYKNLTLIDKEVAERIQRGNELQKSVVANNNDAAAKNEAIRHARVSDGRAATDQSLRRQEFDAKKPVYDVAALDASISIEMAKHDPDSPEYKALQTRRNALRDAKNSSPELKHAQELVRAGVVPDLKSGLEMATTRKSKSAQDVFLQVKGMKRPDGLSPSDEEVDKNMRLLVGDNWMDKVRGGAASAPGAAPTPASGGKPSTGKPIPNTIGQPLKDVTPQDIANTAKRHGVSEEVVKRRLGM</sequence>